<dbReference type="AlphaFoldDB" id="A0A1Y1YXJ5"/>
<gene>
    <name evidence="3" type="ORF">BCR34DRAFT_605636</name>
</gene>
<keyword evidence="4" id="KW-1185">Reference proteome</keyword>
<feature type="region of interest" description="Disordered" evidence="2">
    <location>
        <begin position="1"/>
        <end position="30"/>
    </location>
</feature>
<reference evidence="3 4" key="1">
    <citation type="submission" date="2016-07" db="EMBL/GenBank/DDBJ databases">
        <title>Pervasive Adenine N6-methylation of Active Genes in Fungi.</title>
        <authorList>
            <consortium name="DOE Joint Genome Institute"/>
            <person name="Mondo S.J."/>
            <person name="Dannebaum R.O."/>
            <person name="Kuo R.C."/>
            <person name="Labutti K."/>
            <person name="Haridas S."/>
            <person name="Kuo A."/>
            <person name="Salamov A."/>
            <person name="Ahrendt S.R."/>
            <person name="Lipzen A."/>
            <person name="Sullivan W."/>
            <person name="Andreopoulos W.B."/>
            <person name="Clum A."/>
            <person name="Lindquist E."/>
            <person name="Daum C."/>
            <person name="Ramamoorthy G.K."/>
            <person name="Gryganskyi A."/>
            <person name="Culley D."/>
            <person name="Magnuson J.K."/>
            <person name="James T.Y."/>
            <person name="O'Malley M.A."/>
            <person name="Stajich J.E."/>
            <person name="Spatafora J.W."/>
            <person name="Visel A."/>
            <person name="Grigoriev I.V."/>
        </authorList>
    </citation>
    <scope>NUCLEOTIDE SEQUENCE [LARGE SCALE GENOMIC DNA]</scope>
    <source>
        <strain evidence="3 4">CBS 115471</strain>
    </source>
</reference>
<dbReference type="EMBL" id="MCFA01000159">
    <property type="protein sequence ID" value="ORY02285.1"/>
    <property type="molecule type" value="Genomic_DNA"/>
</dbReference>
<evidence type="ECO:0000256" key="2">
    <source>
        <dbReference type="SAM" id="MobiDB-lite"/>
    </source>
</evidence>
<proteinExistence type="predicted"/>
<protein>
    <submittedName>
        <fullName evidence="3">Uncharacterized protein</fullName>
    </submittedName>
</protein>
<evidence type="ECO:0000313" key="3">
    <source>
        <dbReference type="EMBL" id="ORY02285.1"/>
    </source>
</evidence>
<evidence type="ECO:0000313" key="4">
    <source>
        <dbReference type="Proteomes" id="UP000193144"/>
    </source>
</evidence>
<sequence length="190" mass="21311">MTDTLMSNAPPTPGEDPEPTSPTIDYSPATVPYNEAFENRLMQTILYPPENPPNLKSSDENPHIAPTTLPVPLDSPLRIHPSPIPGILLTHPHGYHTGGPGPAPSAIDEFAKKFIEEHGIEDAGQLERVVEEKIREKMEVVRERMREREEAVKKNESVARQLEDLEVQRSAEVKVVEMLQREKEKRKGAD</sequence>
<feature type="coiled-coil region" evidence="1">
    <location>
        <begin position="131"/>
        <end position="182"/>
    </location>
</feature>
<accession>A0A1Y1YXJ5</accession>
<organism evidence="3 4">
    <name type="scientific">Clohesyomyces aquaticus</name>
    <dbReference type="NCBI Taxonomy" id="1231657"/>
    <lineage>
        <taxon>Eukaryota</taxon>
        <taxon>Fungi</taxon>
        <taxon>Dikarya</taxon>
        <taxon>Ascomycota</taxon>
        <taxon>Pezizomycotina</taxon>
        <taxon>Dothideomycetes</taxon>
        <taxon>Pleosporomycetidae</taxon>
        <taxon>Pleosporales</taxon>
        <taxon>Lindgomycetaceae</taxon>
        <taxon>Clohesyomyces</taxon>
    </lineage>
</organism>
<dbReference type="OrthoDB" id="3926908at2759"/>
<dbReference type="Proteomes" id="UP000193144">
    <property type="component" value="Unassembled WGS sequence"/>
</dbReference>
<name>A0A1Y1YXJ5_9PLEO</name>
<evidence type="ECO:0000256" key="1">
    <source>
        <dbReference type="SAM" id="Coils"/>
    </source>
</evidence>
<comment type="caution">
    <text evidence="3">The sequence shown here is derived from an EMBL/GenBank/DDBJ whole genome shotgun (WGS) entry which is preliminary data.</text>
</comment>
<keyword evidence="1" id="KW-0175">Coiled coil</keyword>